<dbReference type="InterPro" id="IPR042948">
    <property type="entry name" value="TIGIT"/>
</dbReference>
<organism evidence="4 5">
    <name type="scientific">Ranitomeya imitator</name>
    <name type="common">mimic poison frog</name>
    <dbReference type="NCBI Taxonomy" id="111125"/>
    <lineage>
        <taxon>Eukaryota</taxon>
        <taxon>Metazoa</taxon>
        <taxon>Chordata</taxon>
        <taxon>Craniata</taxon>
        <taxon>Vertebrata</taxon>
        <taxon>Euteleostomi</taxon>
        <taxon>Amphibia</taxon>
        <taxon>Batrachia</taxon>
        <taxon>Anura</taxon>
        <taxon>Neobatrachia</taxon>
        <taxon>Hyloidea</taxon>
        <taxon>Dendrobatidae</taxon>
        <taxon>Dendrobatinae</taxon>
        <taxon>Ranitomeya</taxon>
    </lineage>
</organism>
<dbReference type="EMBL" id="CAUEEQ010024779">
    <property type="protein sequence ID" value="CAJ0946031.1"/>
    <property type="molecule type" value="Genomic_DNA"/>
</dbReference>
<feature type="transmembrane region" description="Helical" evidence="2">
    <location>
        <begin position="157"/>
        <end position="180"/>
    </location>
</feature>
<dbReference type="Gene3D" id="2.60.40.10">
    <property type="entry name" value="Immunoglobulins"/>
    <property type="match status" value="1"/>
</dbReference>
<accession>A0ABN9LPC0</accession>
<dbReference type="PANTHER" id="PTHR47734:SF1">
    <property type="entry name" value="T-CELL IMMUNORECEPTOR WITH IG AND ITIM DOMAINS"/>
    <property type="match status" value="1"/>
</dbReference>
<dbReference type="PANTHER" id="PTHR47734">
    <property type="entry name" value="T-CELL IMMUNORECEPTOR WITH IG AND ITIM DOMAINS PROTEIN, TIGIT"/>
    <property type="match status" value="1"/>
</dbReference>
<keyword evidence="2" id="KW-1133">Transmembrane helix</keyword>
<evidence type="ECO:0000313" key="5">
    <source>
        <dbReference type="Proteomes" id="UP001176940"/>
    </source>
</evidence>
<name>A0ABN9LPC0_9NEOB</name>
<comment type="caution">
    <text evidence="4">The sequence shown here is derived from an EMBL/GenBank/DDBJ whole genome shotgun (WGS) entry which is preliminary data.</text>
</comment>
<dbReference type="InterPro" id="IPR013106">
    <property type="entry name" value="Ig_V-set"/>
</dbReference>
<keyword evidence="5" id="KW-1185">Reference proteome</keyword>
<sequence length="235" mass="26286">MRPPFWKMAAPGEKTDGPRQDRPPTVISPSMHRAMSLPAVAETFLKAQNITATDGKSVTLRCQLLIQDTKVVQVNWNFCNDLHIAYHLNDHETEGMVMPAFSDRVTLAKDYGIVISDVSRNDTGQYCCVFNTFPHGVYTGRIYLQVVSEDSWRRGPYLWIGSGVGILLLVTVTVAGSFYYKKKKSGAFYSNTIVKTRRASPISANIPNSAQVVPTNEDAEREVSNEYFNVILNNM</sequence>
<feature type="compositionally biased region" description="Basic and acidic residues" evidence="1">
    <location>
        <begin position="13"/>
        <end position="22"/>
    </location>
</feature>
<evidence type="ECO:0000256" key="1">
    <source>
        <dbReference type="SAM" id="MobiDB-lite"/>
    </source>
</evidence>
<keyword evidence="2" id="KW-0472">Membrane</keyword>
<dbReference type="SUPFAM" id="SSF48726">
    <property type="entry name" value="Immunoglobulin"/>
    <property type="match status" value="1"/>
</dbReference>
<feature type="domain" description="Ig-like" evidence="3">
    <location>
        <begin position="38"/>
        <end position="128"/>
    </location>
</feature>
<evidence type="ECO:0000259" key="3">
    <source>
        <dbReference type="PROSITE" id="PS50835"/>
    </source>
</evidence>
<evidence type="ECO:0000313" key="4">
    <source>
        <dbReference type="EMBL" id="CAJ0946031.1"/>
    </source>
</evidence>
<feature type="region of interest" description="Disordered" evidence="1">
    <location>
        <begin position="1"/>
        <end position="23"/>
    </location>
</feature>
<proteinExistence type="predicted"/>
<gene>
    <name evidence="4" type="ORF">RIMI_LOCUS11120785</name>
</gene>
<dbReference type="PROSITE" id="PS50835">
    <property type="entry name" value="IG_LIKE"/>
    <property type="match status" value="1"/>
</dbReference>
<dbReference type="InterPro" id="IPR013783">
    <property type="entry name" value="Ig-like_fold"/>
</dbReference>
<dbReference type="InterPro" id="IPR036179">
    <property type="entry name" value="Ig-like_dom_sf"/>
</dbReference>
<dbReference type="InterPro" id="IPR007110">
    <property type="entry name" value="Ig-like_dom"/>
</dbReference>
<reference evidence="4" key="1">
    <citation type="submission" date="2023-07" db="EMBL/GenBank/DDBJ databases">
        <authorList>
            <person name="Stuckert A."/>
        </authorList>
    </citation>
    <scope>NUCLEOTIDE SEQUENCE</scope>
</reference>
<dbReference type="InterPro" id="IPR003599">
    <property type="entry name" value="Ig_sub"/>
</dbReference>
<evidence type="ECO:0000256" key="2">
    <source>
        <dbReference type="SAM" id="Phobius"/>
    </source>
</evidence>
<keyword evidence="2" id="KW-0812">Transmembrane</keyword>
<protein>
    <recommendedName>
        <fullName evidence="3">Ig-like domain-containing protein</fullName>
    </recommendedName>
</protein>
<dbReference type="Pfam" id="PF07686">
    <property type="entry name" value="V-set"/>
    <property type="match status" value="1"/>
</dbReference>
<dbReference type="SMART" id="SM00409">
    <property type="entry name" value="IG"/>
    <property type="match status" value="1"/>
</dbReference>
<dbReference type="Proteomes" id="UP001176940">
    <property type="component" value="Unassembled WGS sequence"/>
</dbReference>